<dbReference type="Gene3D" id="2.30.180.10">
    <property type="entry name" value="FAS1 domain"/>
    <property type="match status" value="2"/>
</dbReference>
<accession>A0A176VKZ4</accession>
<protein>
    <recommendedName>
        <fullName evidence="8">FAS1 domain-containing protein</fullName>
    </recommendedName>
</protein>
<dbReference type="AlphaFoldDB" id="A0A176VKZ4"/>
<evidence type="ECO:0000313" key="9">
    <source>
        <dbReference type="EMBL" id="OAE21237.1"/>
    </source>
</evidence>
<dbReference type="Proteomes" id="UP000077202">
    <property type="component" value="Unassembled WGS sequence"/>
</dbReference>
<keyword evidence="3" id="KW-0325">Glycoprotein</keyword>
<evidence type="ECO:0000313" key="10">
    <source>
        <dbReference type="Proteomes" id="UP000077202"/>
    </source>
</evidence>
<reference evidence="9" key="1">
    <citation type="submission" date="2016-03" db="EMBL/GenBank/DDBJ databases">
        <title>Mechanisms controlling the formation of the plant cell surface in tip-growing cells are functionally conserved among land plants.</title>
        <authorList>
            <person name="Honkanen S."/>
            <person name="Jones V.A."/>
            <person name="Morieri G."/>
            <person name="Champion C."/>
            <person name="Hetherington A.J."/>
            <person name="Kelly S."/>
            <person name="Saint-Marcoux D."/>
            <person name="Proust H."/>
            <person name="Prescott H."/>
            <person name="Dolan L."/>
        </authorList>
    </citation>
    <scope>NUCLEOTIDE SEQUENCE [LARGE SCALE GENOMIC DNA]</scope>
    <source>
        <tissue evidence="9">Whole gametophyte</tissue>
    </source>
</reference>
<dbReference type="InterPro" id="IPR000782">
    <property type="entry name" value="FAS1_domain"/>
</dbReference>
<gene>
    <name evidence="9" type="ORF">AXG93_3833s1150</name>
</gene>
<comment type="function">
    <text evidence="6">May be a cell surface adhesion protein.</text>
</comment>
<evidence type="ECO:0000256" key="5">
    <source>
        <dbReference type="ARBA" id="ARBA00023136"/>
    </source>
</evidence>
<dbReference type="PROSITE" id="PS50213">
    <property type="entry name" value="FAS1"/>
    <property type="match status" value="2"/>
</dbReference>
<dbReference type="PANTHER" id="PTHR32077:SF86">
    <property type="entry name" value="FAS1 DOMAIN-CONTAINING PROTEIN SELMODRAFT_448915"/>
    <property type="match status" value="1"/>
</dbReference>
<comment type="caution">
    <text evidence="9">The sequence shown here is derived from an EMBL/GenBank/DDBJ whole genome shotgun (WGS) entry which is preliminary data.</text>
</comment>
<evidence type="ECO:0000256" key="7">
    <source>
        <dbReference type="SAM" id="MobiDB-lite"/>
    </source>
</evidence>
<dbReference type="SUPFAM" id="SSF82153">
    <property type="entry name" value="FAS1 domain"/>
    <property type="match status" value="2"/>
</dbReference>
<dbReference type="Pfam" id="PF02469">
    <property type="entry name" value="Fasciclin"/>
    <property type="match status" value="2"/>
</dbReference>
<feature type="domain" description="FAS1" evidence="8">
    <location>
        <begin position="211"/>
        <end position="356"/>
    </location>
</feature>
<evidence type="ECO:0000256" key="4">
    <source>
        <dbReference type="ARBA" id="ARBA00022729"/>
    </source>
</evidence>
<evidence type="ECO:0000256" key="6">
    <source>
        <dbReference type="ARBA" id="ARBA00024686"/>
    </source>
</evidence>
<feature type="compositionally biased region" description="Pro residues" evidence="7">
    <location>
        <begin position="386"/>
        <end position="395"/>
    </location>
</feature>
<dbReference type="SMART" id="SM00554">
    <property type="entry name" value="FAS1"/>
    <property type="match status" value="2"/>
</dbReference>
<keyword evidence="3" id="KW-0449">Lipoprotein</keyword>
<organism evidence="9 10">
    <name type="scientific">Marchantia polymorpha subsp. ruderalis</name>
    <dbReference type="NCBI Taxonomy" id="1480154"/>
    <lineage>
        <taxon>Eukaryota</taxon>
        <taxon>Viridiplantae</taxon>
        <taxon>Streptophyta</taxon>
        <taxon>Embryophyta</taxon>
        <taxon>Marchantiophyta</taxon>
        <taxon>Marchantiopsida</taxon>
        <taxon>Marchantiidae</taxon>
        <taxon>Marchantiales</taxon>
        <taxon>Marchantiaceae</taxon>
        <taxon>Marchantia</taxon>
    </lineage>
</organism>
<evidence type="ECO:0000259" key="8">
    <source>
        <dbReference type="PROSITE" id="PS50213"/>
    </source>
</evidence>
<dbReference type="InterPro" id="IPR036378">
    <property type="entry name" value="FAS1_dom_sf"/>
</dbReference>
<keyword evidence="10" id="KW-1185">Reference proteome</keyword>
<feature type="domain" description="FAS1" evidence="8">
    <location>
        <begin position="50"/>
        <end position="193"/>
    </location>
</feature>
<sequence>MLADSRREEAEKVIRTVRLEMVRERFQNVKLWVVTVLLACGAVEMSAAAEFDISEILSDFPDFSLLNQLLTKTKVAAEINAQTGITLFAPSNHVLSAFQADVPNANDDFMGDLLRHHVAMQFFDMPGLQALQTNLSVASLLQSAPGGRAKDDVVLIANMPPSVLLDNSVETRVVINITQVVSEISIIQVDQVLRPATFPSLTPVSSTTEPPTDITATLDSFGDFSLFSSFLKQTGVDTIFEGRQSTAEGITVFAPTDDAFNLLPGQWFQNFSDDEQRLFMEYHALDRFYDLGDLWEFKHLPVNTVATTLDKPGSFLLHINSTAGVVNVAAGRSNATITATLFQATPFIMLAIDTVLLPYELFGDSMPIEMNLSVSTPGPAPSSLVIPPPPPPPPKSIARGPHSSQSTEPPPPAIPGGAPEDIRALAASLTFTLTTLVASFLLSSSLCL</sequence>
<evidence type="ECO:0000256" key="3">
    <source>
        <dbReference type="ARBA" id="ARBA00022622"/>
    </source>
</evidence>
<dbReference type="GO" id="GO:0009834">
    <property type="term" value="P:plant-type secondary cell wall biogenesis"/>
    <property type="evidence" value="ECO:0007669"/>
    <property type="project" value="TreeGrafter"/>
</dbReference>
<evidence type="ECO:0000256" key="1">
    <source>
        <dbReference type="ARBA" id="ARBA00004609"/>
    </source>
</evidence>
<evidence type="ECO:0000256" key="2">
    <source>
        <dbReference type="ARBA" id="ARBA00022475"/>
    </source>
</evidence>
<comment type="subcellular location">
    <subcellularLocation>
        <location evidence="1">Cell membrane</location>
        <topology evidence="1">Lipid-anchor</topology>
        <topology evidence="1">GPI-anchor</topology>
    </subcellularLocation>
</comment>
<dbReference type="InterPro" id="IPR045003">
    <property type="entry name" value="FLA_A"/>
</dbReference>
<dbReference type="GO" id="GO:0005886">
    <property type="term" value="C:plasma membrane"/>
    <property type="evidence" value="ECO:0007669"/>
    <property type="project" value="UniProtKB-SubCell"/>
</dbReference>
<dbReference type="EMBL" id="LVLJ01003509">
    <property type="protein sequence ID" value="OAE21237.1"/>
    <property type="molecule type" value="Genomic_DNA"/>
</dbReference>
<dbReference type="GO" id="GO:0098552">
    <property type="term" value="C:side of membrane"/>
    <property type="evidence" value="ECO:0007669"/>
    <property type="project" value="UniProtKB-KW"/>
</dbReference>
<keyword evidence="4" id="KW-0732">Signal</keyword>
<dbReference type="PANTHER" id="PTHR32077">
    <property type="entry name" value="FASCICLIN-LIKE ARABINOGALACTAN PROTEIN"/>
    <property type="match status" value="1"/>
</dbReference>
<name>A0A176VKZ4_MARPO</name>
<keyword evidence="3" id="KW-0336">GPI-anchor</keyword>
<feature type="region of interest" description="Disordered" evidence="7">
    <location>
        <begin position="379"/>
        <end position="419"/>
    </location>
</feature>
<keyword evidence="2" id="KW-1003">Cell membrane</keyword>
<proteinExistence type="predicted"/>
<keyword evidence="5" id="KW-0472">Membrane</keyword>